<evidence type="ECO:0000256" key="4">
    <source>
        <dbReference type="ARBA" id="ARBA00022679"/>
    </source>
</evidence>
<dbReference type="PANTHER" id="PTHR43442:SF3">
    <property type="entry name" value="GLUCONOKINASE-RELATED"/>
    <property type="match status" value="1"/>
</dbReference>
<evidence type="ECO:0000256" key="1">
    <source>
        <dbReference type="ARBA" id="ARBA00004761"/>
    </source>
</evidence>
<keyword evidence="4 10" id="KW-0808">Transferase</keyword>
<dbReference type="EC" id="2.7.1.12" evidence="3 10"/>
<evidence type="ECO:0000256" key="2">
    <source>
        <dbReference type="ARBA" id="ARBA00008420"/>
    </source>
</evidence>
<dbReference type="GO" id="GO:0046316">
    <property type="term" value="F:gluconokinase activity"/>
    <property type="evidence" value="ECO:0007669"/>
    <property type="project" value="UniProtKB-EC"/>
</dbReference>
<reference evidence="11 12" key="1">
    <citation type="submission" date="2017-11" db="EMBL/GenBank/DDBJ databases">
        <title>Infants hospitalized years apart are colonized by the same room-sourced microbial strains.</title>
        <authorList>
            <person name="Brooks B."/>
            <person name="Olm M.R."/>
            <person name="Firek B.A."/>
            <person name="Baker R."/>
            <person name="Thomas B.C."/>
            <person name="Morowitz M.J."/>
            <person name="Banfield J.F."/>
        </authorList>
    </citation>
    <scope>NUCLEOTIDE SEQUENCE [LARGE SCALE GENOMIC DNA]</scope>
    <source>
        <strain evidence="11">S2_009_000_R2_76</strain>
    </source>
</reference>
<comment type="pathway">
    <text evidence="1">Carbohydrate acid metabolism.</text>
</comment>
<dbReference type="Proteomes" id="UP000249645">
    <property type="component" value="Unassembled WGS sequence"/>
</dbReference>
<evidence type="ECO:0000313" key="11">
    <source>
        <dbReference type="EMBL" id="PZP49850.1"/>
    </source>
</evidence>
<protein>
    <recommendedName>
        <fullName evidence="3 10">Gluconokinase</fullName>
        <ecNumber evidence="3 10">2.7.1.12</ecNumber>
    </recommendedName>
</protein>
<dbReference type="PRINTS" id="PR01100">
    <property type="entry name" value="SHIKIMTKNASE"/>
</dbReference>
<evidence type="ECO:0000256" key="9">
    <source>
        <dbReference type="ARBA" id="ARBA00048090"/>
    </source>
</evidence>
<evidence type="ECO:0000256" key="7">
    <source>
        <dbReference type="ARBA" id="ARBA00022840"/>
    </source>
</evidence>
<proteinExistence type="inferred from homology"/>
<dbReference type="GO" id="GO:0005737">
    <property type="term" value="C:cytoplasm"/>
    <property type="evidence" value="ECO:0007669"/>
    <property type="project" value="TreeGrafter"/>
</dbReference>
<dbReference type="NCBIfam" id="TIGR01313">
    <property type="entry name" value="therm_gnt_kin"/>
    <property type="match status" value="1"/>
</dbReference>
<gene>
    <name evidence="11" type="primary">idnK</name>
    <name evidence="11" type="ORF">DI598_06905</name>
</gene>
<dbReference type="GO" id="GO:0005524">
    <property type="term" value="F:ATP binding"/>
    <property type="evidence" value="ECO:0007669"/>
    <property type="project" value="UniProtKB-KW"/>
</dbReference>
<evidence type="ECO:0000256" key="8">
    <source>
        <dbReference type="ARBA" id="ARBA00023064"/>
    </source>
</evidence>
<comment type="caution">
    <text evidence="11">The sequence shown here is derived from an EMBL/GenBank/DDBJ whole genome shotgun (WGS) entry which is preliminary data.</text>
</comment>
<dbReference type="FunFam" id="3.40.50.300:FF:000522">
    <property type="entry name" value="Gluconokinase"/>
    <property type="match status" value="1"/>
</dbReference>
<evidence type="ECO:0000256" key="3">
    <source>
        <dbReference type="ARBA" id="ARBA00012054"/>
    </source>
</evidence>
<sequence length="173" mass="19550">MNRKCIIVMGVSSSGKSTIGSALAEHFNYVFIDGDHLQPKSNIEKIKQKIPLTDEDRAQWMSKICTIVMEQNAKGEDCVVACGAIKRKYRSILRGCIDNAKFIYLKANVEMLIERNQNRKNHWMSTELLEKQFAALEEPDNSEKDILTVPINQDIAETVANATKALKQHIILS</sequence>
<dbReference type="GO" id="GO:0019521">
    <property type="term" value="P:D-gluconate metabolic process"/>
    <property type="evidence" value="ECO:0007669"/>
    <property type="project" value="UniProtKB-KW"/>
</dbReference>
<keyword evidence="5 10" id="KW-0547">Nucleotide-binding</keyword>
<name>A0A2W5F867_9SPHI</name>
<evidence type="ECO:0000256" key="10">
    <source>
        <dbReference type="RuleBase" id="RU363066"/>
    </source>
</evidence>
<evidence type="ECO:0000313" key="12">
    <source>
        <dbReference type="Proteomes" id="UP000249645"/>
    </source>
</evidence>
<accession>A0A2W5F867</accession>
<dbReference type="InterPro" id="IPR027417">
    <property type="entry name" value="P-loop_NTPase"/>
</dbReference>
<dbReference type="Pfam" id="PF01202">
    <property type="entry name" value="SKI"/>
    <property type="match status" value="1"/>
</dbReference>
<dbReference type="InterPro" id="IPR031322">
    <property type="entry name" value="Shikimate/glucono_kinase"/>
</dbReference>
<keyword evidence="7 10" id="KW-0067">ATP-binding</keyword>
<keyword evidence="8" id="KW-0311">Gluconate utilization</keyword>
<evidence type="ECO:0000256" key="6">
    <source>
        <dbReference type="ARBA" id="ARBA00022777"/>
    </source>
</evidence>
<dbReference type="CDD" id="cd02021">
    <property type="entry name" value="GntK"/>
    <property type="match status" value="1"/>
</dbReference>
<dbReference type="EMBL" id="QFOI01000092">
    <property type="protein sequence ID" value="PZP49850.1"/>
    <property type="molecule type" value="Genomic_DNA"/>
</dbReference>
<dbReference type="PANTHER" id="PTHR43442">
    <property type="entry name" value="GLUCONOKINASE-RELATED"/>
    <property type="match status" value="1"/>
</dbReference>
<dbReference type="AlphaFoldDB" id="A0A2W5F867"/>
<keyword evidence="6 10" id="KW-0418">Kinase</keyword>
<dbReference type="Gene3D" id="3.40.50.300">
    <property type="entry name" value="P-loop containing nucleotide triphosphate hydrolases"/>
    <property type="match status" value="1"/>
</dbReference>
<comment type="similarity">
    <text evidence="2 10">Belongs to the gluconokinase GntK/GntV family.</text>
</comment>
<comment type="catalytic activity">
    <reaction evidence="9 10">
        <text>D-gluconate + ATP = 6-phospho-D-gluconate + ADP + H(+)</text>
        <dbReference type="Rhea" id="RHEA:19433"/>
        <dbReference type="ChEBI" id="CHEBI:15378"/>
        <dbReference type="ChEBI" id="CHEBI:18391"/>
        <dbReference type="ChEBI" id="CHEBI:30616"/>
        <dbReference type="ChEBI" id="CHEBI:58759"/>
        <dbReference type="ChEBI" id="CHEBI:456216"/>
        <dbReference type="EC" id="2.7.1.12"/>
    </reaction>
</comment>
<organism evidence="11 12">
    <name type="scientific">Pseudopedobacter saltans</name>
    <dbReference type="NCBI Taxonomy" id="151895"/>
    <lineage>
        <taxon>Bacteria</taxon>
        <taxon>Pseudomonadati</taxon>
        <taxon>Bacteroidota</taxon>
        <taxon>Sphingobacteriia</taxon>
        <taxon>Sphingobacteriales</taxon>
        <taxon>Sphingobacteriaceae</taxon>
        <taxon>Pseudopedobacter</taxon>
    </lineage>
</organism>
<evidence type="ECO:0000256" key="5">
    <source>
        <dbReference type="ARBA" id="ARBA00022741"/>
    </source>
</evidence>
<dbReference type="InterPro" id="IPR006001">
    <property type="entry name" value="Therm_gnt_kin"/>
</dbReference>
<dbReference type="SUPFAM" id="SSF52540">
    <property type="entry name" value="P-loop containing nucleoside triphosphate hydrolases"/>
    <property type="match status" value="1"/>
</dbReference>